<accession>A0A8B6BXA5</accession>
<dbReference type="CDD" id="cd00637">
    <property type="entry name" value="7tm_classA_rhodopsin-like"/>
    <property type="match status" value="1"/>
</dbReference>
<evidence type="ECO:0000256" key="1">
    <source>
        <dbReference type="SAM" id="MobiDB-lite"/>
    </source>
</evidence>
<feature type="transmembrane region" description="Helical" evidence="2">
    <location>
        <begin position="652"/>
        <end position="674"/>
    </location>
</feature>
<evidence type="ECO:0000313" key="3">
    <source>
        <dbReference type="EMBL" id="VDH97255.1"/>
    </source>
</evidence>
<feature type="compositionally biased region" description="Basic residues" evidence="1">
    <location>
        <begin position="273"/>
        <end position="288"/>
    </location>
</feature>
<evidence type="ECO:0008006" key="5">
    <source>
        <dbReference type="Google" id="ProtNLM"/>
    </source>
</evidence>
<keyword evidence="4" id="KW-1185">Reference proteome</keyword>
<dbReference type="AlphaFoldDB" id="A0A8B6BXA5"/>
<evidence type="ECO:0000256" key="2">
    <source>
        <dbReference type="SAM" id="Phobius"/>
    </source>
</evidence>
<gene>
    <name evidence="3" type="ORF">MGAL_10B081769</name>
</gene>
<organism evidence="3 4">
    <name type="scientific">Mytilus galloprovincialis</name>
    <name type="common">Mediterranean mussel</name>
    <dbReference type="NCBI Taxonomy" id="29158"/>
    <lineage>
        <taxon>Eukaryota</taxon>
        <taxon>Metazoa</taxon>
        <taxon>Spiralia</taxon>
        <taxon>Lophotrochozoa</taxon>
        <taxon>Mollusca</taxon>
        <taxon>Bivalvia</taxon>
        <taxon>Autobranchia</taxon>
        <taxon>Pteriomorphia</taxon>
        <taxon>Mytilida</taxon>
        <taxon>Mytiloidea</taxon>
        <taxon>Mytilidae</taxon>
        <taxon>Mytilinae</taxon>
        <taxon>Mytilus</taxon>
    </lineage>
</organism>
<feature type="transmembrane region" description="Helical" evidence="2">
    <location>
        <begin position="89"/>
        <end position="110"/>
    </location>
</feature>
<feature type="compositionally biased region" description="Polar residues" evidence="1">
    <location>
        <begin position="171"/>
        <end position="188"/>
    </location>
</feature>
<dbReference type="Gene3D" id="1.20.1070.10">
    <property type="entry name" value="Rhodopsin 7-helix transmembrane proteins"/>
    <property type="match status" value="2"/>
</dbReference>
<protein>
    <recommendedName>
        <fullName evidence="5">G-protein coupled receptors family 1 profile domain-containing protein</fullName>
    </recommendedName>
</protein>
<name>A0A8B6BXA5_MYTGA</name>
<evidence type="ECO:0000313" key="4">
    <source>
        <dbReference type="Proteomes" id="UP000596742"/>
    </source>
</evidence>
<comment type="caution">
    <text evidence="3">The sequence shown here is derived from an EMBL/GenBank/DDBJ whole genome shotgun (WGS) entry which is preliminary data.</text>
</comment>
<feature type="transmembrane region" description="Helical" evidence="2">
    <location>
        <begin position="36"/>
        <end position="53"/>
    </location>
</feature>
<reference evidence="3" key="1">
    <citation type="submission" date="2018-11" db="EMBL/GenBank/DDBJ databases">
        <authorList>
            <person name="Alioto T."/>
            <person name="Alioto T."/>
        </authorList>
    </citation>
    <scope>NUCLEOTIDE SEQUENCE</scope>
</reference>
<feature type="compositionally biased region" description="Low complexity" evidence="1">
    <location>
        <begin position="257"/>
        <end position="272"/>
    </location>
</feature>
<dbReference type="Proteomes" id="UP000596742">
    <property type="component" value="Unassembled WGS sequence"/>
</dbReference>
<feature type="region of interest" description="Disordered" evidence="1">
    <location>
        <begin position="223"/>
        <end position="296"/>
    </location>
</feature>
<keyword evidence="2" id="KW-0812">Transmembrane</keyword>
<keyword evidence="2" id="KW-0472">Membrane</keyword>
<sequence>MAETCTFVTTLMITYERLQKIKNRYPIDAQMNPKRAVGLCSWLCITPVFLYLANRDNESNDFISVFCYVCFLNNKFVSTYMIPQIISSSFFSLSFILSFAMYAIGIRILWTSSLSAVSTMELREGSNHFRTDLSPLNKVKRLSNPFRASDFSESKSKSQDDSHDALQIESFSSNTSPSKQSESSNPESTCLDVLSKDEIKLNIEKLEKLSNEFIEQSKMGSVFNDSRSDEDIDPSQLNPLRHTRRSAGNTWNFGVDSDTSSMSSKHSMPSRTSTRRKRLKKKRDKLKKQASVDSVGTASVLSEQSNIFANLDGTEIVKNWKDDFVRKSSAGNSNNQLPADPSQDKISIILEQPEYDKTSMKSNEGCIRESEGKIENFCPAEREKETSFSTNPLTTVSSGCLSYTSDKKSELSISSIENRQLSGMSPIDRLKSSKTRLIHVKSMECDFQRIKSRKRFLQYSKSLEMRRQESCFFWDDEDQSTPVKQSLKQRSKSFDINILRVTTRDELPFVKIQDIGALGVGLRKFHVTRLSSSMINLKAQEFTQKTTYRSSQTQTDNELFPPDNQYADDLPEIRIIRPSVPSKHISPRRSQWSKPMTVRRILEDDITELSPNTENMRQRAMTMDSQYRRNALGTPTGNQATRKSTIQTIKRSVLIMVAFALAYFPVFLVTVLNLGSLISLQSLLDWYQFCKCIQYTYYAFVPIIYVYTNKGLVKTLNQAPRNFKF</sequence>
<proteinExistence type="predicted"/>
<dbReference type="EMBL" id="UYJE01000886">
    <property type="protein sequence ID" value="VDH97255.1"/>
    <property type="molecule type" value="Genomic_DNA"/>
</dbReference>
<keyword evidence="2" id="KW-1133">Transmembrane helix</keyword>
<dbReference type="OrthoDB" id="10311977at2759"/>
<feature type="transmembrane region" description="Helical" evidence="2">
    <location>
        <begin position="686"/>
        <end position="707"/>
    </location>
</feature>
<feature type="region of interest" description="Disordered" evidence="1">
    <location>
        <begin position="171"/>
        <end position="191"/>
    </location>
</feature>